<accession>A0A101Q8V3</accession>
<keyword evidence="2" id="KW-1185">Reference proteome</keyword>
<sequence length="62" mass="6608">MIVLLLGILVLVIGGCVCVVWAERGGPRWVRIVAALTRGAGELLSSAQKSRSRNRSGDTDDD</sequence>
<evidence type="ECO:0000313" key="2">
    <source>
        <dbReference type="Proteomes" id="UP000053398"/>
    </source>
</evidence>
<dbReference type="AlphaFoldDB" id="A0A101Q8V3"/>
<dbReference type="RefSeq" id="WP_059264092.1">
    <property type="nucleotide sequence ID" value="NZ_KQ948358.1"/>
</dbReference>
<proteinExistence type="predicted"/>
<reference evidence="1 2" key="1">
    <citation type="submission" date="2015-10" db="EMBL/GenBank/DDBJ databases">
        <title>Draft genome sequence of Streptomyces corchorusii DSM 40340, type strain for the species Streptomyces corchorusii.</title>
        <authorList>
            <person name="Ruckert C."/>
            <person name="Winkler A."/>
            <person name="Kalinowski J."/>
            <person name="Kampfer P."/>
            <person name="Glaeser S."/>
        </authorList>
    </citation>
    <scope>NUCLEOTIDE SEQUENCE [LARGE SCALE GENOMIC DNA]</scope>
    <source>
        <strain evidence="1 2">DSM 40340</strain>
    </source>
</reference>
<dbReference type="Proteomes" id="UP000053398">
    <property type="component" value="Unassembled WGS sequence"/>
</dbReference>
<name>A0A101Q8V3_STRCK</name>
<dbReference type="EMBL" id="LMWP01000020">
    <property type="protein sequence ID" value="KUN25360.1"/>
    <property type="molecule type" value="Genomic_DNA"/>
</dbReference>
<organism evidence="1 2">
    <name type="scientific">Streptomyces corchorusii</name>
    <name type="common">Streptomyces chibaensis</name>
    <dbReference type="NCBI Taxonomy" id="1903"/>
    <lineage>
        <taxon>Bacteria</taxon>
        <taxon>Bacillati</taxon>
        <taxon>Actinomycetota</taxon>
        <taxon>Actinomycetes</taxon>
        <taxon>Kitasatosporales</taxon>
        <taxon>Streptomycetaceae</taxon>
        <taxon>Streptomyces</taxon>
    </lineage>
</organism>
<protein>
    <submittedName>
        <fullName evidence="1">Uncharacterized protein</fullName>
    </submittedName>
</protein>
<comment type="caution">
    <text evidence="1">The sequence shown here is derived from an EMBL/GenBank/DDBJ whole genome shotgun (WGS) entry which is preliminary data.</text>
</comment>
<evidence type="ECO:0000313" key="1">
    <source>
        <dbReference type="EMBL" id="KUN25360.1"/>
    </source>
</evidence>
<gene>
    <name evidence="1" type="ORF">AQJ11_21595</name>
</gene>